<gene>
    <name evidence="1" type="ORF">RhiirA1_536078</name>
</gene>
<reference evidence="1 2" key="2">
    <citation type="submission" date="2017-10" db="EMBL/GenBank/DDBJ databases">
        <title>Genome analyses suggest a sexual origin of heterokaryosis in a supposedly ancient asexual fungus.</title>
        <authorList>
            <person name="Corradi N."/>
            <person name="Sedzielewska K."/>
            <person name="Noel J."/>
            <person name="Charron P."/>
            <person name="Farinelli L."/>
            <person name="Marton T."/>
            <person name="Kruger M."/>
            <person name="Pelin A."/>
            <person name="Brachmann A."/>
            <person name="Corradi N."/>
        </authorList>
    </citation>
    <scope>NUCLEOTIDE SEQUENCE [LARGE SCALE GENOMIC DNA]</scope>
    <source>
        <strain evidence="1 2">A1</strain>
    </source>
</reference>
<proteinExistence type="predicted"/>
<evidence type="ECO:0000313" key="1">
    <source>
        <dbReference type="EMBL" id="PKC65789.1"/>
    </source>
</evidence>
<name>A0A2N0RR70_9GLOM</name>
<protein>
    <submittedName>
        <fullName evidence="1">Uncharacterized protein</fullName>
    </submittedName>
</protein>
<dbReference type="VEuPathDB" id="FungiDB:RhiirFUN_011564"/>
<dbReference type="VEuPathDB" id="FungiDB:RhiirA1_536078"/>
<sequence>MKKKIISYSWNWNFRRELGSLGSSEISGYMDILLSCVYDKYFLVEQYKNNVQLLEVYGLAKMKLETITKRVENSQNKLTRKYNRNIFSVSKNKLYLCFTRRIQSVNIYLYSAYNRIRRNMKK</sequence>
<dbReference type="EMBL" id="LLXH01000513">
    <property type="protein sequence ID" value="PKC65789.1"/>
    <property type="molecule type" value="Genomic_DNA"/>
</dbReference>
<organism evidence="1 2">
    <name type="scientific">Rhizophagus irregularis</name>
    <dbReference type="NCBI Taxonomy" id="588596"/>
    <lineage>
        <taxon>Eukaryota</taxon>
        <taxon>Fungi</taxon>
        <taxon>Fungi incertae sedis</taxon>
        <taxon>Mucoromycota</taxon>
        <taxon>Glomeromycotina</taxon>
        <taxon>Glomeromycetes</taxon>
        <taxon>Glomerales</taxon>
        <taxon>Glomeraceae</taxon>
        <taxon>Rhizophagus</taxon>
    </lineage>
</organism>
<accession>A0A2N0RR70</accession>
<dbReference type="AlphaFoldDB" id="A0A2N0RR70"/>
<reference evidence="1 2" key="1">
    <citation type="submission" date="2017-10" db="EMBL/GenBank/DDBJ databases">
        <title>Extensive intraspecific genome diversity in a model arbuscular mycorrhizal fungus.</title>
        <authorList>
            <person name="Chen E.C.H."/>
            <person name="Morin E."/>
            <person name="Baudet D."/>
            <person name="Noel J."/>
            <person name="Ndikumana S."/>
            <person name="Charron P."/>
            <person name="St-Onge C."/>
            <person name="Giorgi J."/>
            <person name="Grigoriev I.V."/>
            <person name="Roux C."/>
            <person name="Martin F.M."/>
            <person name="Corradi N."/>
        </authorList>
    </citation>
    <scope>NUCLEOTIDE SEQUENCE [LARGE SCALE GENOMIC DNA]</scope>
    <source>
        <strain evidence="1 2">A1</strain>
    </source>
</reference>
<evidence type="ECO:0000313" key="2">
    <source>
        <dbReference type="Proteomes" id="UP000232688"/>
    </source>
</evidence>
<feature type="non-terminal residue" evidence="1">
    <location>
        <position position="122"/>
    </location>
</feature>
<comment type="caution">
    <text evidence="1">The sequence shown here is derived from an EMBL/GenBank/DDBJ whole genome shotgun (WGS) entry which is preliminary data.</text>
</comment>
<dbReference type="Proteomes" id="UP000232688">
    <property type="component" value="Unassembled WGS sequence"/>
</dbReference>